<comment type="function">
    <text evidence="14">Converts heme B (protoheme IX) to heme O by substitution of the vinyl group on carbon 2 of heme B porphyrin ring with a hydroxyethyl farnesyl side group.</text>
</comment>
<dbReference type="PANTHER" id="PTHR43448">
    <property type="entry name" value="PROTOHEME IX FARNESYLTRANSFERASE, MITOCHONDRIAL"/>
    <property type="match status" value="1"/>
</dbReference>
<evidence type="ECO:0000256" key="11">
    <source>
        <dbReference type="ARBA" id="ARBA00040810"/>
    </source>
</evidence>
<feature type="transmembrane region" description="Helical" evidence="14">
    <location>
        <begin position="219"/>
        <end position="240"/>
    </location>
</feature>
<name>L0E0B8_THIND</name>
<evidence type="ECO:0000256" key="3">
    <source>
        <dbReference type="ARBA" id="ARBA00012292"/>
    </source>
</evidence>
<dbReference type="Proteomes" id="UP000010809">
    <property type="component" value="Chromosome"/>
</dbReference>
<feature type="transmembrane region" description="Helical" evidence="14">
    <location>
        <begin position="53"/>
        <end position="75"/>
    </location>
</feature>
<dbReference type="OrthoDB" id="9814417at2"/>
<dbReference type="NCBIfam" id="TIGR01473">
    <property type="entry name" value="cyoE_ctaB"/>
    <property type="match status" value="1"/>
</dbReference>
<dbReference type="NCBIfam" id="NF003349">
    <property type="entry name" value="PRK04375.1-2"/>
    <property type="match status" value="1"/>
</dbReference>
<keyword evidence="7 14" id="KW-1133">Transmembrane helix</keyword>
<feature type="transmembrane region" description="Helical" evidence="14">
    <location>
        <begin position="29"/>
        <end position="47"/>
    </location>
</feature>
<comment type="similarity">
    <text evidence="14">Belongs to the UbiA prenyltransferase family. Protoheme IX farnesyltransferase subfamily.</text>
</comment>
<keyword evidence="9 14" id="KW-0472">Membrane</keyword>
<evidence type="ECO:0000256" key="2">
    <source>
        <dbReference type="ARBA" id="ARBA00004919"/>
    </source>
</evidence>
<evidence type="ECO:0000256" key="7">
    <source>
        <dbReference type="ARBA" id="ARBA00022989"/>
    </source>
</evidence>
<dbReference type="InterPro" id="IPR000537">
    <property type="entry name" value="UbiA_prenyltransferase"/>
</dbReference>
<comment type="catalytic activity">
    <reaction evidence="13 14">
        <text>heme b + (2E,6E)-farnesyl diphosphate + H2O = Fe(II)-heme o + diphosphate</text>
        <dbReference type="Rhea" id="RHEA:28070"/>
        <dbReference type="ChEBI" id="CHEBI:15377"/>
        <dbReference type="ChEBI" id="CHEBI:33019"/>
        <dbReference type="ChEBI" id="CHEBI:60344"/>
        <dbReference type="ChEBI" id="CHEBI:60530"/>
        <dbReference type="ChEBI" id="CHEBI:175763"/>
        <dbReference type="EC" id="2.5.1.141"/>
    </reaction>
</comment>
<dbReference type="HAMAP" id="MF_00154">
    <property type="entry name" value="CyoE_CtaB"/>
    <property type="match status" value="1"/>
</dbReference>
<evidence type="ECO:0000256" key="14">
    <source>
        <dbReference type="HAMAP-Rule" id="MF_00154"/>
    </source>
</evidence>
<feature type="transmembrane region" description="Helical" evidence="14">
    <location>
        <begin position="150"/>
        <end position="169"/>
    </location>
</feature>
<dbReference type="GO" id="GO:0005886">
    <property type="term" value="C:plasma membrane"/>
    <property type="evidence" value="ECO:0007669"/>
    <property type="project" value="UniProtKB-SubCell"/>
</dbReference>
<evidence type="ECO:0000256" key="8">
    <source>
        <dbReference type="ARBA" id="ARBA00023133"/>
    </source>
</evidence>
<dbReference type="AlphaFoldDB" id="L0E0B8"/>
<dbReference type="InterPro" id="IPR006369">
    <property type="entry name" value="Protohaem_IX_farnesylTrfase"/>
</dbReference>
<evidence type="ECO:0000256" key="10">
    <source>
        <dbReference type="ARBA" id="ARBA00030253"/>
    </source>
</evidence>
<keyword evidence="4 14" id="KW-1003">Cell membrane</keyword>
<evidence type="ECO:0000313" key="16">
    <source>
        <dbReference type="Proteomes" id="UP000010809"/>
    </source>
</evidence>
<dbReference type="GO" id="GO:0048034">
    <property type="term" value="P:heme O biosynthetic process"/>
    <property type="evidence" value="ECO:0007669"/>
    <property type="project" value="UniProtKB-UniRule"/>
</dbReference>
<keyword evidence="6 14" id="KW-0812">Transmembrane</keyword>
<protein>
    <recommendedName>
        <fullName evidence="11 14">Protoheme IX farnesyltransferase</fullName>
        <ecNumber evidence="3 14">2.5.1.141</ecNumber>
    </recommendedName>
    <alternativeName>
        <fullName evidence="12 14">Heme B farnesyltransferase</fullName>
    </alternativeName>
    <alternativeName>
        <fullName evidence="10 14">Heme O synthase</fullName>
    </alternativeName>
</protein>
<dbReference type="PATRIC" id="fig|1255043.3.peg.3045"/>
<gene>
    <name evidence="15" type="primary">cyoE [H]</name>
    <name evidence="14" type="synonym">cyoE</name>
    <name evidence="15" type="ordered locus">TVNIR_3018</name>
</gene>
<keyword evidence="16" id="KW-1185">Reference proteome</keyword>
<dbReference type="EMBL" id="CP003989">
    <property type="protein sequence ID" value="AGA34655.1"/>
    <property type="molecule type" value="Genomic_DNA"/>
</dbReference>
<dbReference type="PANTHER" id="PTHR43448:SF7">
    <property type="entry name" value="4-HYDROXYBENZOATE SOLANESYLTRANSFERASE"/>
    <property type="match status" value="1"/>
</dbReference>
<keyword evidence="8 14" id="KW-0350">Heme biosynthesis</keyword>
<proteinExistence type="inferred from homology"/>
<dbReference type="GO" id="GO:0008495">
    <property type="term" value="F:protoheme IX farnesyltransferase activity"/>
    <property type="evidence" value="ECO:0007669"/>
    <property type="project" value="UniProtKB-UniRule"/>
</dbReference>
<evidence type="ECO:0000256" key="4">
    <source>
        <dbReference type="ARBA" id="ARBA00022475"/>
    </source>
</evidence>
<sequence length="308" mass="33364">MTLKALTVTVQHGLLGHWRDYLALCKPKVVAVMLFTAWVGMLLAAPGSVPWQALVFGTLGIGLMAGSAAALNHVLDRHADALMDRTRGRPLPSGHLGMEHGLVFAGVIGLSGFLILVLLVNGVTATLTLFSLVGYAVVYTVFLKRATPQNIVIGGAAGAMPPLLGWTAVTGQVEPLALVLFLIVFTWTPPHFWALAIYRKDDYARVGIPMLPVTHGEDFTRLQILLYTVLLLAVTLLPAGMGISGWLYLLAALVLGGGFLYHAVMLLVTRSHQRAIRTFLYSIFYLLALFAALLADRYLGFWFAVLSQ</sequence>
<evidence type="ECO:0000256" key="13">
    <source>
        <dbReference type="ARBA" id="ARBA00047690"/>
    </source>
</evidence>
<dbReference type="RefSeq" id="WP_015259763.1">
    <property type="nucleotide sequence ID" value="NC_019902.2"/>
</dbReference>
<evidence type="ECO:0000256" key="9">
    <source>
        <dbReference type="ARBA" id="ARBA00023136"/>
    </source>
</evidence>
<dbReference type="eggNOG" id="COG0109">
    <property type="taxonomic scope" value="Bacteria"/>
</dbReference>
<dbReference type="STRING" id="1255043.TVNIR_3018"/>
<dbReference type="UniPathway" id="UPA00834">
    <property type="reaction ID" value="UER00712"/>
</dbReference>
<evidence type="ECO:0000256" key="12">
    <source>
        <dbReference type="ARBA" id="ARBA00042475"/>
    </source>
</evidence>
<evidence type="ECO:0000256" key="6">
    <source>
        <dbReference type="ARBA" id="ARBA00022692"/>
    </source>
</evidence>
<dbReference type="Pfam" id="PF01040">
    <property type="entry name" value="UbiA"/>
    <property type="match status" value="1"/>
</dbReference>
<feature type="transmembrane region" description="Helical" evidence="14">
    <location>
        <begin position="280"/>
        <end position="305"/>
    </location>
</feature>
<evidence type="ECO:0000313" key="15">
    <source>
        <dbReference type="EMBL" id="AGA34655.1"/>
    </source>
</evidence>
<accession>L0E0B8</accession>
<comment type="pathway">
    <text evidence="2 14">Porphyrin-containing compound metabolism; heme O biosynthesis; heme O from protoheme: step 1/1.</text>
</comment>
<reference evidence="15" key="1">
    <citation type="submission" date="2015-12" db="EMBL/GenBank/DDBJ databases">
        <authorList>
            <person name="Tikhonova T.V."/>
            <person name="Pavlov A.R."/>
            <person name="Beletsky A.V."/>
            <person name="Mardanov A.V."/>
            <person name="Sorokin D.Y."/>
            <person name="Ravin N.V."/>
            <person name="Popov V.O."/>
        </authorList>
    </citation>
    <scope>NUCLEOTIDE SEQUENCE</scope>
    <source>
        <strain evidence="15">DSM 14787</strain>
    </source>
</reference>
<dbReference type="EC" id="2.5.1.141" evidence="3 14"/>
<dbReference type="InterPro" id="IPR044878">
    <property type="entry name" value="UbiA_sf"/>
</dbReference>
<dbReference type="CDD" id="cd13957">
    <property type="entry name" value="PT_UbiA_Cox10"/>
    <property type="match status" value="1"/>
</dbReference>
<evidence type="ECO:0000256" key="1">
    <source>
        <dbReference type="ARBA" id="ARBA00004651"/>
    </source>
</evidence>
<keyword evidence="14" id="KW-0997">Cell inner membrane</keyword>
<feature type="transmembrane region" description="Helical" evidence="14">
    <location>
        <begin position="175"/>
        <end position="198"/>
    </location>
</feature>
<dbReference type="KEGG" id="tni:TVNIR_3018"/>
<feature type="transmembrane region" description="Helical" evidence="14">
    <location>
        <begin position="246"/>
        <end position="268"/>
    </location>
</feature>
<evidence type="ECO:0000256" key="5">
    <source>
        <dbReference type="ARBA" id="ARBA00022679"/>
    </source>
</evidence>
<feature type="transmembrane region" description="Helical" evidence="14">
    <location>
        <begin position="96"/>
        <end position="119"/>
    </location>
</feature>
<comment type="miscellaneous">
    <text evidence="14">Carbon 2 of the heme B porphyrin ring is defined according to the Fischer nomenclature.</text>
</comment>
<organism evidence="15 16">
    <name type="scientific">Thioalkalivibrio nitratireducens (strain DSM 14787 / UNIQEM 213 / ALEN2)</name>
    <dbReference type="NCBI Taxonomy" id="1255043"/>
    <lineage>
        <taxon>Bacteria</taxon>
        <taxon>Pseudomonadati</taxon>
        <taxon>Pseudomonadota</taxon>
        <taxon>Gammaproteobacteria</taxon>
        <taxon>Chromatiales</taxon>
        <taxon>Ectothiorhodospiraceae</taxon>
        <taxon>Thioalkalivibrio</taxon>
    </lineage>
</organism>
<feature type="transmembrane region" description="Helical" evidence="14">
    <location>
        <begin position="125"/>
        <end position="143"/>
    </location>
</feature>
<dbReference type="Gene3D" id="1.10.357.140">
    <property type="entry name" value="UbiA prenyltransferase"/>
    <property type="match status" value="1"/>
</dbReference>
<comment type="subcellular location">
    <subcellularLocation>
        <location evidence="14">Cell inner membrane</location>
        <topology evidence="14">Multi-pass membrane protein</topology>
    </subcellularLocation>
    <subcellularLocation>
        <location evidence="1">Cell membrane</location>
        <topology evidence="1">Multi-pass membrane protein</topology>
    </subcellularLocation>
</comment>
<keyword evidence="5 14" id="KW-0808">Transferase</keyword>
<dbReference type="HOGENOM" id="CLU_029631_0_2_6"/>